<evidence type="ECO:0000313" key="2">
    <source>
        <dbReference type="EMBL" id="EJK51317.1"/>
    </source>
</evidence>
<organism evidence="2 3">
    <name type="scientific">Thalassiosira oceanica</name>
    <name type="common">Marine diatom</name>
    <dbReference type="NCBI Taxonomy" id="159749"/>
    <lineage>
        <taxon>Eukaryota</taxon>
        <taxon>Sar</taxon>
        <taxon>Stramenopiles</taxon>
        <taxon>Ochrophyta</taxon>
        <taxon>Bacillariophyta</taxon>
        <taxon>Coscinodiscophyceae</taxon>
        <taxon>Thalassiosirophycidae</taxon>
        <taxon>Thalassiosirales</taxon>
        <taxon>Thalassiosiraceae</taxon>
        <taxon>Thalassiosira</taxon>
    </lineage>
</organism>
<feature type="compositionally biased region" description="Polar residues" evidence="1">
    <location>
        <begin position="194"/>
        <end position="208"/>
    </location>
</feature>
<comment type="caution">
    <text evidence="2">The sequence shown here is derived from an EMBL/GenBank/DDBJ whole genome shotgun (WGS) entry which is preliminary data.</text>
</comment>
<protein>
    <submittedName>
        <fullName evidence="2">Uncharacterized protein</fullName>
    </submittedName>
</protein>
<dbReference type="AlphaFoldDB" id="K0RX70"/>
<dbReference type="EMBL" id="AGNL01041860">
    <property type="protein sequence ID" value="EJK51317.1"/>
    <property type="molecule type" value="Genomic_DNA"/>
</dbReference>
<reference evidence="2 3" key="1">
    <citation type="journal article" date="2012" name="Genome Biol.">
        <title>Genome and low-iron response of an oceanic diatom adapted to chronic iron limitation.</title>
        <authorList>
            <person name="Lommer M."/>
            <person name="Specht M."/>
            <person name="Roy A.S."/>
            <person name="Kraemer L."/>
            <person name="Andreson R."/>
            <person name="Gutowska M.A."/>
            <person name="Wolf J."/>
            <person name="Bergner S.V."/>
            <person name="Schilhabel M.B."/>
            <person name="Klostermeier U.C."/>
            <person name="Beiko R.G."/>
            <person name="Rosenstiel P."/>
            <person name="Hippler M."/>
            <person name="Laroche J."/>
        </authorList>
    </citation>
    <scope>NUCLEOTIDE SEQUENCE [LARGE SCALE GENOMIC DNA]</scope>
    <source>
        <strain evidence="2 3">CCMP1005</strain>
    </source>
</reference>
<name>K0RX70_THAOC</name>
<evidence type="ECO:0000256" key="1">
    <source>
        <dbReference type="SAM" id="MobiDB-lite"/>
    </source>
</evidence>
<dbReference type="Proteomes" id="UP000266841">
    <property type="component" value="Unassembled WGS sequence"/>
</dbReference>
<keyword evidence="3" id="KW-1185">Reference proteome</keyword>
<sequence>MFGVDGFPRAHEGSPLADGGFRGPAARGRSLSEATATLRGTVPRSRGSLRPPGLSSLLGLPFSMIGRLFFQDLADMTLTNDATTQSACFRVPSATHAMRTGFISDPPMTNVFSLSTYLRPCLFLHRECRRAPEGRKRDTRPCKVSVDENGASQLEKARYPEHTVRLRGRAQHAEDRQREHAGVPVGGGPVKITQRPTRLPGTSRSCRNQVRPRQRIESHFRPGFLVAQSTPGQWCAARASGAAPGAAPGGLGPQRPRLMSLADFLVFLDDLDDLADFVGRNDSLGLLLGAEVGLMDGGDDSLGLLLGAEVGLEDGGLVDGGDESLGLLLGVDVGLVDGGDDSLGLLLGAEVGLIDGDEDSLGLLLACTGTLAGLEVGLVGLVDGGDDSLGLLLGDSLGLLLGVNVGLVDGGDDSLGLLLGVDVGLVDGGDESLGLLLGAEVGLVDGGDDSLGLLLGAEVGLVDGGDDSLGLLLGVDVGLVDGGDDSLGLLLGAEVGLDDGGVVNELGLLLGAEVGLVDGGDDSLGLLLGIDVGLIVGGVVNSF</sequence>
<accession>K0RX70</accession>
<proteinExistence type="predicted"/>
<feature type="region of interest" description="Disordered" evidence="1">
    <location>
        <begin position="170"/>
        <end position="209"/>
    </location>
</feature>
<gene>
    <name evidence="2" type="ORF">THAOC_29521</name>
</gene>
<evidence type="ECO:0000313" key="3">
    <source>
        <dbReference type="Proteomes" id="UP000266841"/>
    </source>
</evidence>
<feature type="compositionally biased region" description="Basic and acidic residues" evidence="1">
    <location>
        <begin position="171"/>
        <end position="181"/>
    </location>
</feature>